<evidence type="ECO:0000256" key="2">
    <source>
        <dbReference type="ARBA" id="ARBA00023315"/>
    </source>
</evidence>
<dbReference type="CDD" id="cd04301">
    <property type="entry name" value="NAT_SF"/>
    <property type="match status" value="2"/>
</dbReference>
<reference evidence="5" key="1">
    <citation type="submission" date="2016-10" db="EMBL/GenBank/DDBJ databases">
        <authorList>
            <person name="Varghese N."/>
            <person name="Submissions S."/>
        </authorList>
    </citation>
    <scope>NUCLEOTIDE SEQUENCE [LARGE SCALE GENOMIC DNA]</scope>
    <source>
        <strain evidence="5">CGMCC 4.3516</strain>
    </source>
</reference>
<dbReference type="OrthoDB" id="4119890at2"/>
<dbReference type="AlphaFoldDB" id="A0A1G6UR59"/>
<proteinExistence type="predicted"/>
<dbReference type="PROSITE" id="PS51186">
    <property type="entry name" value="GNAT"/>
    <property type="match status" value="1"/>
</dbReference>
<dbReference type="GO" id="GO:0016747">
    <property type="term" value="F:acyltransferase activity, transferring groups other than amino-acyl groups"/>
    <property type="evidence" value="ECO:0007669"/>
    <property type="project" value="InterPro"/>
</dbReference>
<feature type="domain" description="N-acetyltransferase" evidence="3">
    <location>
        <begin position="6"/>
        <end position="170"/>
    </location>
</feature>
<dbReference type="STRING" id="58114.SAMN05216270_10420"/>
<dbReference type="InterPro" id="IPR050832">
    <property type="entry name" value="Bact_Acetyltransf"/>
</dbReference>
<dbReference type="InterPro" id="IPR016181">
    <property type="entry name" value="Acyl_CoA_acyltransferase"/>
</dbReference>
<accession>A0A1G6UR59</accession>
<keyword evidence="2" id="KW-0012">Acyltransferase</keyword>
<dbReference type="EMBL" id="FNAD01000004">
    <property type="protein sequence ID" value="SDD43781.1"/>
    <property type="molecule type" value="Genomic_DNA"/>
</dbReference>
<evidence type="ECO:0000313" key="5">
    <source>
        <dbReference type="Proteomes" id="UP000198949"/>
    </source>
</evidence>
<dbReference type="Gene3D" id="3.40.630.30">
    <property type="match status" value="1"/>
</dbReference>
<keyword evidence="5" id="KW-1185">Reference proteome</keyword>
<gene>
    <name evidence="4" type="ORF">SAMN05216270_10420</name>
</gene>
<dbReference type="InterPro" id="IPR000182">
    <property type="entry name" value="GNAT_dom"/>
</dbReference>
<evidence type="ECO:0000313" key="4">
    <source>
        <dbReference type="EMBL" id="SDD43781.1"/>
    </source>
</evidence>
<evidence type="ECO:0000256" key="1">
    <source>
        <dbReference type="ARBA" id="ARBA00022679"/>
    </source>
</evidence>
<dbReference type="SUPFAM" id="SSF55729">
    <property type="entry name" value="Acyl-CoA N-acyltransferases (Nat)"/>
    <property type="match status" value="2"/>
</dbReference>
<evidence type="ECO:0000259" key="3">
    <source>
        <dbReference type="PROSITE" id="PS51186"/>
    </source>
</evidence>
<dbReference type="Proteomes" id="UP000198949">
    <property type="component" value="Unassembled WGS sequence"/>
</dbReference>
<dbReference type="PANTHER" id="PTHR43877">
    <property type="entry name" value="AMINOALKYLPHOSPHONATE N-ACETYLTRANSFERASE-RELATED-RELATED"/>
    <property type="match status" value="1"/>
</dbReference>
<name>A0A1G6UR59_9ACTN</name>
<dbReference type="RefSeq" id="WP_091031705.1">
    <property type="nucleotide sequence ID" value="NZ_FNAD01000004.1"/>
</dbReference>
<sequence>MSAPELEILPIDPLDQALVDDWIGLQHTVARHDRPGDPLPSPALARLSLLMSGEYHRTERYVARAAGAVVAALGLETALQDNRHLVEVKLEVHPDHRRAGVGTALLAFTERRTAELGRGTILGSAHEDVEGGPAWDRSGRDFANARGYTVVDRDVHGRCDLALVGDDELDKLYAEAWNRAAGYELLQCAEPAVSDDLVAGIAYLCERMYTDMPIAEALDLRPADVDTARIREYERSRVRLGQRQFISAVRHIETGVVAGYTFIWVDPGEDEHAWQDDTIVLPEHRGRRLGTILKIANHRLLREHRPRMRYVHTWNAEVNGPMLDINTAVGYRPHGRDLIVQKKLA</sequence>
<protein>
    <submittedName>
        <fullName evidence="4">Acetyltransferase (GNAT) family protein</fullName>
    </submittedName>
</protein>
<keyword evidence="1 4" id="KW-0808">Transferase</keyword>
<dbReference type="Pfam" id="PF00583">
    <property type="entry name" value="Acetyltransf_1"/>
    <property type="match status" value="1"/>
</dbReference>
<organism evidence="4 5">
    <name type="scientific">Glycomyces harbinensis</name>
    <dbReference type="NCBI Taxonomy" id="58114"/>
    <lineage>
        <taxon>Bacteria</taxon>
        <taxon>Bacillati</taxon>
        <taxon>Actinomycetota</taxon>
        <taxon>Actinomycetes</taxon>
        <taxon>Glycomycetales</taxon>
        <taxon>Glycomycetaceae</taxon>
        <taxon>Glycomyces</taxon>
    </lineage>
</organism>